<dbReference type="InterPro" id="IPR027417">
    <property type="entry name" value="P-loop_NTPase"/>
</dbReference>
<proteinExistence type="predicted"/>
<dbReference type="Proteomes" id="UP001595923">
    <property type="component" value="Unassembled WGS sequence"/>
</dbReference>
<dbReference type="PRINTS" id="PR00038">
    <property type="entry name" value="HTHLUXR"/>
</dbReference>
<dbReference type="SUPFAM" id="SSF48452">
    <property type="entry name" value="TPR-like"/>
    <property type="match status" value="1"/>
</dbReference>
<dbReference type="SUPFAM" id="SSF46894">
    <property type="entry name" value="C-terminal effector domain of the bipartite response regulators"/>
    <property type="match status" value="1"/>
</dbReference>
<dbReference type="Gene3D" id="1.10.10.10">
    <property type="entry name" value="Winged helix-like DNA-binding domain superfamily/Winged helix DNA-binding domain"/>
    <property type="match status" value="1"/>
</dbReference>
<keyword evidence="4" id="KW-1185">Reference proteome</keyword>
<dbReference type="Gene3D" id="1.25.40.10">
    <property type="entry name" value="Tetratricopeptide repeat domain"/>
    <property type="match status" value="1"/>
</dbReference>
<dbReference type="InterPro" id="IPR036388">
    <property type="entry name" value="WH-like_DNA-bd_sf"/>
</dbReference>
<gene>
    <name evidence="3" type="ORF">ACFO4E_29665</name>
</gene>
<comment type="caution">
    <text evidence="3">The sequence shown here is derived from an EMBL/GenBank/DDBJ whole genome shotgun (WGS) entry which is preliminary data.</text>
</comment>
<feature type="domain" description="HTH luxR-type" evidence="2">
    <location>
        <begin position="706"/>
        <end position="771"/>
    </location>
</feature>
<feature type="region of interest" description="Disordered" evidence="1">
    <location>
        <begin position="1"/>
        <end position="26"/>
    </location>
</feature>
<dbReference type="PROSITE" id="PS50043">
    <property type="entry name" value="HTH_LUXR_2"/>
    <property type="match status" value="1"/>
</dbReference>
<dbReference type="InterPro" id="IPR058852">
    <property type="entry name" value="HTH_77"/>
</dbReference>
<dbReference type="PANTHER" id="PTHR47691:SF3">
    <property type="entry name" value="HTH-TYPE TRANSCRIPTIONAL REGULATOR RV0890C-RELATED"/>
    <property type="match status" value="1"/>
</dbReference>
<organism evidence="3 4">
    <name type="scientific">Nocardiopsis mangrovi</name>
    <dbReference type="NCBI Taxonomy" id="1179818"/>
    <lineage>
        <taxon>Bacteria</taxon>
        <taxon>Bacillati</taxon>
        <taxon>Actinomycetota</taxon>
        <taxon>Actinomycetes</taxon>
        <taxon>Streptosporangiales</taxon>
        <taxon>Nocardiopsidaceae</taxon>
        <taxon>Nocardiopsis</taxon>
    </lineage>
</organism>
<sequence length="787" mass="83456">MPTSIESQVSIAPSRARSPSTPWSHFPTPIIGRRRELAHLNDRLHAPEVRMLTLTGPVGVGKSRLAATALLESGPLFGAGATYIDLHASRGTGLWPALDAASRPPPGSGTGAACRTLLAVDSCDDVFSELPDALTRLLADREEIVVLVAAPEPLGVYGEEVVRVAPLPVPAVDGPVEDLHANPSVRLFVQRARAVRPGFRLTPDNSAAVARLCVRTGGLPLALELAAGRMKVNSPKGVLDALDTNLDVLSGGGGETLSRHTGMREAITGALTRLDRSQQELLGRIAVFHTGADLHAAVAVAGRPTGETRQRLERLVDMGLLLAEECEDGAVSFALLSLTRQCVLEWLEQSGLDTEFLHAHAGYFLAGVEEVEPGDGGAVPQRAPHWRHDVQAAAEFLLDSGARSEAIRLATVLGTNWGGNGTLHAATDLLRRALAAPGAAPRTILDGQSGLGELLTLAGDFDLGERLLREALRGFGDLGDGAGAALAGRRLGTLALNRGDTVQAEELLRRATNALGTAGVARQHAFGLRELARCLRVRERPSAAAQAARHAAALFEGIGDTRDAAEAESVLADAVLSSGKPAEAERRHREVLGRLATMGDRGTRGVVLERLALARVALPGAEDAELRRSAREFGAASVIRESTGWAVPAPLAAEMRQAVARVTARLGEADFERCREQGRGADRETVLGEALVPPAVRAAPPRRAQRDARVHPLTARELQVAELVAAGLTNREIARRLSISEWTAINHLRKIMRKLDCSSRVHVAGWFARTRRREDPSGTASSSAASD</sequence>
<dbReference type="InterPro" id="IPR000792">
    <property type="entry name" value="Tscrpt_reg_LuxR_C"/>
</dbReference>
<name>A0ABV9E5T3_9ACTN</name>
<dbReference type="InterPro" id="IPR011990">
    <property type="entry name" value="TPR-like_helical_dom_sf"/>
</dbReference>
<dbReference type="CDD" id="cd06170">
    <property type="entry name" value="LuxR_C_like"/>
    <property type="match status" value="1"/>
</dbReference>
<feature type="compositionally biased region" description="Polar residues" evidence="1">
    <location>
        <begin position="1"/>
        <end position="23"/>
    </location>
</feature>
<dbReference type="SUPFAM" id="SSF52540">
    <property type="entry name" value="P-loop containing nucleoside triphosphate hydrolases"/>
    <property type="match status" value="1"/>
</dbReference>
<evidence type="ECO:0000313" key="3">
    <source>
        <dbReference type="EMBL" id="MFC4566043.1"/>
    </source>
</evidence>
<evidence type="ECO:0000259" key="2">
    <source>
        <dbReference type="PROSITE" id="PS50043"/>
    </source>
</evidence>
<dbReference type="Pfam" id="PF25872">
    <property type="entry name" value="HTH_77"/>
    <property type="match status" value="1"/>
</dbReference>
<protein>
    <submittedName>
        <fullName evidence="3">LuxR C-terminal-related transcriptional regulator</fullName>
    </submittedName>
</protein>
<dbReference type="SMART" id="SM00421">
    <property type="entry name" value="HTH_LUXR"/>
    <property type="match status" value="1"/>
</dbReference>
<dbReference type="PANTHER" id="PTHR47691">
    <property type="entry name" value="REGULATOR-RELATED"/>
    <property type="match status" value="1"/>
</dbReference>
<evidence type="ECO:0000313" key="4">
    <source>
        <dbReference type="Proteomes" id="UP001595923"/>
    </source>
</evidence>
<dbReference type="RefSeq" id="WP_378580573.1">
    <property type="nucleotide sequence ID" value="NZ_JBHSFQ010000060.1"/>
</dbReference>
<evidence type="ECO:0000256" key="1">
    <source>
        <dbReference type="SAM" id="MobiDB-lite"/>
    </source>
</evidence>
<dbReference type="Pfam" id="PF00196">
    <property type="entry name" value="GerE"/>
    <property type="match status" value="1"/>
</dbReference>
<accession>A0ABV9E5T3</accession>
<reference evidence="4" key="1">
    <citation type="journal article" date="2019" name="Int. J. Syst. Evol. Microbiol.">
        <title>The Global Catalogue of Microorganisms (GCM) 10K type strain sequencing project: providing services to taxonomists for standard genome sequencing and annotation.</title>
        <authorList>
            <consortium name="The Broad Institute Genomics Platform"/>
            <consortium name="The Broad Institute Genome Sequencing Center for Infectious Disease"/>
            <person name="Wu L."/>
            <person name="Ma J."/>
        </authorList>
    </citation>
    <scope>NUCLEOTIDE SEQUENCE [LARGE SCALE GENOMIC DNA]</scope>
    <source>
        <strain evidence="4">XZYJ18</strain>
    </source>
</reference>
<dbReference type="EMBL" id="JBHSFQ010000060">
    <property type="protein sequence ID" value="MFC4566043.1"/>
    <property type="molecule type" value="Genomic_DNA"/>
</dbReference>
<dbReference type="InterPro" id="IPR016032">
    <property type="entry name" value="Sig_transdc_resp-reg_C-effctor"/>
</dbReference>